<accession>A0A501QG87</accession>
<comment type="caution">
    <text evidence="1">The sequence shown here is derived from an EMBL/GenBank/DDBJ whole genome shotgun (WGS) entry which is preliminary data.</text>
</comment>
<dbReference type="AlphaFoldDB" id="A0A501QG87"/>
<dbReference type="Proteomes" id="UP000319175">
    <property type="component" value="Unassembled WGS sequence"/>
</dbReference>
<proteinExistence type="predicted"/>
<gene>
    <name evidence="1" type="ORF">FJA49_04875</name>
</gene>
<protein>
    <submittedName>
        <fullName evidence="1">Uncharacterized protein</fullName>
    </submittedName>
</protein>
<organism evidence="1 2">
    <name type="scientific">Flavobacterium microcysteis</name>
    <dbReference type="NCBI Taxonomy" id="2596891"/>
    <lineage>
        <taxon>Bacteria</taxon>
        <taxon>Pseudomonadati</taxon>
        <taxon>Bacteroidota</taxon>
        <taxon>Flavobacteriia</taxon>
        <taxon>Flavobacteriales</taxon>
        <taxon>Flavobacteriaceae</taxon>
        <taxon>Flavobacterium</taxon>
    </lineage>
</organism>
<sequence>MQNRFSDQNKTISSFYEGVWVVCPSCSKKAIAKANIENKSARLYCLSCGYNKETSMEFLYAGQKALTSMAAHLYFDAELWLQHPFKNDVFIAFNGEHLNYLEQYISATLREHKDRTHFTLLEKLPKFYHEAKNRKALLTIIKKLVDR</sequence>
<reference evidence="1 2" key="1">
    <citation type="submission" date="2019-06" db="EMBL/GenBank/DDBJ databases">
        <title>Flavobacterium sp. MaA-Y11 from geoumgang.</title>
        <authorList>
            <person name="Jeong S."/>
        </authorList>
    </citation>
    <scope>NUCLEOTIDE SEQUENCE [LARGE SCALE GENOMIC DNA]</scope>
    <source>
        <strain evidence="1 2">MaA-Y11</strain>
    </source>
</reference>
<dbReference type="RefSeq" id="WP_139999441.1">
    <property type="nucleotide sequence ID" value="NZ_VFJE01000051.1"/>
</dbReference>
<evidence type="ECO:0000313" key="2">
    <source>
        <dbReference type="Proteomes" id="UP000319175"/>
    </source>
</evidence>
<keyword evidence="2" id="KW-1185">Reference proteome</keyword>
<dbReference type="OrthoDB" id="707631at2"/>
<dbReference type="EMBL" id="VFJE01000051">
    <property type="protein sequence ID" value="TPD71235.1"/>
    <property type="molecule type" value="Genomic_DNA"/>
</dbReference>
<name>A0A501QG87_9FLAO</name>
<evidence type="ECO:0000313" key="1">
    <source>
        <dbReference type="EMBL" id="TPD71235.1"/>
    </source>
</evidence>